<accession>A0ABT4CS03</accession>
<dbReference type="InterPro" id="IPR019533">
    <property type="entry name" value="Peptidase_S26"/>
</dbReference>
<comment type="caution">
    <text evidence="3">The sequence shown here is derived from an EMBL/GenBank/DDBJ whole genome shotgun (WGS) entry which is preliminary data.</text>
</comment>
<organism evidence="3 4">
    <name type="scientific">Clostridium ganghwense</name>
    <dbReference type="NCBI Taxonomy" id="312089"/>
    <lineage>
        <taxon>Bacteria</taxon>
        <taxon>Bacillati</taxon>
        <taxon>Bacillota</taxon>
        <taxon>Clostridia</taxon>
        <taxon>Eubacteriales</taxon>
        <taxon>Clostridiaceae</taxon>
        <taxon>Clostridium</taxon>
    </lineage>
</organism>
<feature type="domain" description="Peptidase S26" evidence="2">
    <location>
        <begin position="4"/>
        <end position="36"/>
    </location>
</feature>
<proteinExistence type="predicted"/>
<dbReference type="InterPro" id="IPR036286">
    <property type="entry name" value="LexA/Signal_pep-like_sf"/>
</dbReference>
<dbReference type="SUPFAM" id="SSF51306">
    <property type="entry name" value="LexA/Signal peptidase"/>
    <property type="match status" value="1"/>
</dbReference>
<dbReference type="PROSITE" id="PS00761">
    <property type="entry name" value="SPASE_I_3"/>
    <property type="match status" value="1"/>
</dbReference>
<evidence type="ECO:0000256" key="1">
    <source>
        <dbReference type="ARBA" id="ARBA00022801"/>
    </source>
</evidence>
<dbReference type="EMBL" id="JAPQES010000005">
    <property type="protein sequence ID" value="MCY6371845.1"/>
    <property type="molecule type" value="Genomic_DNA"/>
</dbReference>
<dbReference type="InterPro" id="IPR019758">
    <property type="entry name" value="Pept_S26A_signal_pept_1_CS"/>
</dbReference>
<reference evidence="3" key="1">
    <citation type="submission" date="2022-12" db="EMBL/GenBank/DDBJ databases">
        <authorList>
            <person name="Wang J."/>
        </authorList>
    </citation>
    <scope>NUCLEOTIDE SEQUENCE</scope>
    <source>
        <strain evidence="3">HY-42-06</strain>
    </source>
</reference>
<dbReference type="Gene3D" id="2.10.109.10">
    <property type="entry name" value="Umud Fragment, subunit A"/>
    <property type="match status" value="1"/>
</dbReference>
<keyword evidence="1" id="KW-0378">Hydrolase</keyword>
<keyword evidence="4" id="KW-1185">Reference proteome</keyword>
<dbReference type="Proteomes" id="UP001079657">
    <property type="component" value="Unassembled WGS sequence"/>
</dbReference>
<sequence>MKVKVSQKYVLVLGDNRIDSVDSRKIGFIPIENIKRHALYRFNIFKFSANKLE</sequence>
<dbReference type="CDD" id="cd06530">
    <property type="entry name" value="S26_SPase_I"/>
    <property type="match status" value="1"/>
</dbReference>
<dbReference type="Pfam" id="PF10502">
    <property type="entry name" value="Peptidase_S26"/>
    <property type="match status" value="1"/>
</dbReference>
<gene>
    <name evidence="3" type="ORF">OXH55_14460</name>
</gene>
<evidence type="ECO:0000313" key="3">
    <source>
        <dbReference type="EMBL" id="MCY6371845.1"/>
    </source>
</evidence>
<evidence type="ECO:0000313" key="4">
    <source>
        <dbReference type="Proteomes" id="UP001079657"/>
    </source>
</evidence>
<protein>
    <submittedName>
        <fullName evidence="3">S26 family signal peptidase</fullName>
    </submittedName>
</protein>
<name>A0ABT4CS03_9CLOT</name>
<evidence type="ECO:0000259" key="2">
    <source>
        <dbReference type="Pfam" id="PF10502"/>
    </source>
</evidence>